<sequence length="273" mass="30769">MLPNTPDRSRHMAFFEHDDCSLQYEEYGLGEPVLLLHGLGSSCQDWEYQIPALASQYRVIVMDMRGHGRSDKPYGRYSIQAMSNDVEALIEHLRLGPVHLIGLSMGGMIGLQLAVDQPHLLKSLCIVNSAPQVKVRSAGDLWQLARRWTLSRIVSMHTLGEALGKLLFPKPEQADLRRKMAERWGKNDKRAYLASFDAIVGWGVENKLGRITCPTLIIAAEHDYTPVSLKEAYVKRLPNARLLVIKDSRHATPLDQPEQFNRTLLEFMASIGV</sequence>
<protein>
    <submittedName>
        <fullName evidence="3">3-oxoadipate enol-lactonase</fullName>
    </submittedName>
</protein>
<dbReference type="GO" id="GO:0016787">
    <property type="term" value="F:hydrolase activity"/>
    <property type="evidence" value="ECO:0007669"/>
    <property type="project" value="UniProtKB-KW"/>
</dbReference>
<dbReference type="EMBL" id="LJQA01000308">
    <property type="protein sequence ID" value="KPW96461.1"/>
    <property type="molecule type" value="Genomic_DNA"/>
</dbReference>
<accession>A0A0P9QF37</accession>
<comment type="caution">
    <text evidence="3">The sequence shown here is derived from an EMBL/GenBank/DDBJ whole genome shotgun (WGS) entry which is preliminary data.</text>
</comment>
<organism evidence="3 4">
    <name type="scientific">Pseudomonas syringae pv. cerasicola</name>
    <dbReference type="NCBI Taxonomy" id="264451"/>
    <lineage>
        <taxon>Bacteria</taxon>
        <taxon>Pseudomonadati</taxon>
        <taxon>Pseudomonadota</taxon>
        <taxon>Gammaproteobacteria</taxon>
        <taxon>Pseudomonadales</taxon>
        <taxon>Pseudomonadaceae</taxon>
        <taxon>Pseudomonas</taxon>
        <taxon>Pseudomonas syringae</taxon>
    </lineage>
</organism>
<dbReference type="PANTHER" id="PTHR43798:SF31">
    <property type="entry name" value="AB HYDROLASE SUPERFAMILY PROTEIN YCLE"/>
    <property type="match status" value="1"/>
</dbReference>
<dbReference type="PATRIC" id="fig|264451.4.peg.3673"/>
<reference evidence="3 4" key="1">
    <citation type="submission" date="2015-09" db="EMBL/GenBank/DDBJ databases">
        <title>Genome announcement of multiple Pseudomonas syringae strains.</title>
        <authorList>
            <person name="Thakur S."/>
            <person name="Wang P.W."/>
            <person name="Gong Y."/>
            <person name="Weir B.S."/>
            <person name="Guttman D.S."/>
        </authorList>
    </citation>
    <scope>NUCLEOTIDE SEQUENCE [LARGE SCALE GENOMIC DNA]</scope>
    <source>
        <strain evidence="3 4">ICMP17524</strain>
    </source>
</reference>
<dbReference type="InterPro" id="IPR029058">
    <property type="entry name" value="AB_hydrolase_fold"/>
</dbReference>
<dbReference type="Proteomes" id="UP000050356">
    <property type="component" value="Unassembled WGS sequence"/>
</dbReference>
<dbReference type="AlphaFoldDB" id="A0A0P9QF37"/>
<dbReference type="InterPro" id="IPR000073">
    <property type="entry name" value="AB_hydrolase_1"/>
</dbReference>
<dbReference type="InterPro" id="IPR050266">
    <property type="entry name" value="AB_hydrolase_sf"/>
</dbReference>
<evidence type="ECO:0000256" key="1">
    <source>
        <dbReference type="ARBA" id="ARBA00022801"/>
    </source>
</evidence>
<evidence type="ECO:0000313" key="4">
    <source>
        <dbReference type="Proteomes" id="UP000050356"/>
    </source>
</evidence>
<dbReference type="Pfam" id="PF00561">
    <property type="entry name" value="Abhydrolase_1"/>
    <property type="match status" value="1"/>
</dbReference>
<dbReference type="PRINTS" id="PR00111">
    <property type="entry name" value="ABHYDROLASE"/>
</dbReference>
<proteinExistence type="predicted"/>
<feature type="domain" description="AB hydrolase-1" evidence="2">
    <location>
        <begin position="32"/>
        <end position="133"/>
    </location>
</feature>
<evidence type="ECO:0000313" key="3">
    <source>
        <dbReference type="EMBL" id="KPW96461.1"/>
    </source>
</evidence>
<evidence type="ECO:0000259" key="2">
    <source>
        <dbReference type="Pfam" id="PF00561"/>
    </source>
</evidence>
<keyword evidence="1" id="KW-0378">Hydrolase</keyword>
<name>A0A0P9QF37_PSESX</name>
<dbReference type="Gene3D" id="3.40.50.1820">
    <property type="entry name" value="alpha/beta hydrolase"/>
    <property type="match status" value="1"/>
</dbReference>
<gene>
    <name evidence="3" type="ORF">ALO50_04717</name>
</gene>
<dbReference type="SUPFAM" id="SSF53474">
    <property type="entry name" value="alpha/beta-Hydrolases"/>
    <property type="match status" value="1"/>
</dbReference>
<dbReference type="GO" id="GO:0016020">
    <property type="term" value="C:membrane"/>
    <property type="evidence" value="ECO:0007669"/>
    <property type="project" value="TreeGrafter"/>
</dbReference>
<dbReference type="PANTHER" id="PTHR43798">
    <property type="entry name" value="MONOACYLGLYCEROL LIPASE"/>
    <property type="match status" value="1"/>
</dbReference>